<dbReference type="RefSeq" id="XP_011773557.1">
    <property type="nucleotide sequence ID" value="XM_011775255.1"/>
</dbReference>
<dbReference type="Proteomes" id="UP000002316">
    <property type="component" value="Chromosome 5"/>
</dbReference>
<dbReference type="EMBL" id="FN554968">
    <property type="protein sequence ID" value="CBH11270.1"/>
    <property type="molecule type" value="Genomic_DNA"/>
</dbReference>
<dbReference type="GeneID" id="23861413"/>
<feature type="compositionally biased region" description="Polar residues" evidence="1">
    <location>
        <begin position="65"/>
        <end position="78"/>
    </location>
</feature>
<evidence type="ECO:0000313" key="3">
    <source>
        <dbReference type="Proteomes" id="UP000002316"/>
    </source>
</evidence>
<feature type="region of interest" description="Disordered" evidence="1">
    <location>
        <begin position="20"/>
        <end position="122"/>
    </location>
</feature>
<organism evidence="2 3">
    <name type="scientific">Trypanosoma brucei gambiense (strain MHOM/CI/86/DAL972)</name>
    <dbReference type="NCBI Taxonomy" id="679716"/>
    <lineage>
        <taxon>Eukaryota</taxon>
        <taxon>Discoba</taxon>
        <taxon>Euglenozoa</taxon>
        <taxon>Kinetoplastea</taxon>
        <taxon>Metakinetoplastina</taxon>
        <taxon>Trypanosomatida</taxon>
        <taxon>Trypanosomatidae</taxon>
        <taxon>Trypanosoma</taxon>
    </lineage>
</organism>
<dbReference type="AlphaFoldDB" id="C9ZPE2"/>
<reference evidence="3" key="1">
    <citation type="journal article" date="2010" name="PLoS Negl. Trop. Dis.">
        <title>The genome sequence of Trypanosoma brucei gambiense, causative agent of chronic human african trypanosomiasis.</title>
        <authorList>
            <person name="Jackson A.P."/>
            <person name="Sanders M."/>
            <person name="Berry A."/>
            <person name="McQuillan J."/>
            <person name="Aslett M.A."/>
            <person name="Quail M.A."/>
            <person name="Chukualim B."/>
            <person name="Capewell P."/>
            <person name="MacLeod A."/>
            <person name="Melville S.E."/>
            <person name="Gibson W."/>
            <person name="Barry J.D."/>
            <person name="Berriman M."/>
            <person name="Hertz-Fowler C."/>
        </authorList>
    </citation>
    <scope>NUCLEOTIDE SEQUENCE [LARGE SCALE GENOMIC DNA]</scope>
    <source>
        <strain evidence="3">MHOM/CI/86/DAL972</strain>
    </source>
</reference>
<evidence type="ECO:0000256" key="1">
    <source>
        <dbReference type="SAM" id="MobiDB-lite"/>
    </source>
</evidence>
<name>C9ZPE2_TRYB9</name>
<feature type="compositionally biased region" description="Low complexity" evidence="1">
    <location>
        <begin position="79"/>
        <end position="91"/>
    </location>
</feature>
<feature type="compositionally biased region" description="Basic and acidic residues" evidence="1">
    <location>
        <begin position="20"/>
        <end position="31"/>
    </location>
</feature>
<gene>
    <name evidence="2" type="ORF">TbgDal_V4090</name>
</gene>
<proteinExistence type="predicted"/>
<sequence>MPREFRGNISDPIFIQRKGLYERPISTDRTAKSTSSTKCTDNEGGPVKLTPLKFRLTHEHRKFNRASSNGITSQLGQRNNSNGTTPGTSTSQQIEQPRLALRYSATSVTDRGSGLPFRPSSR</sequence>
<accession>C9ZPE2</accession>
<dbReference type="KEGG" id="tbg:TbgDal_V4090"/>
<evidence type="ECO:0000313" key="2">
    <source>
        <dbReference type="EMBL" id="CBH11270.1"/>
    </source>
</evidence>
<protein>
    <submittedName>
        <fullName evidence="2">Uncharacterized protein</fullName>
    </submittedName>
</protein>